<name>A0A0G3XEC5_9SPHN</name>
<evidence type="ECO:0000256" key="1">
    <source>
        <dbReference type="SAM" id="SignalP"/>
    </source>
</evidence>
<dbReference type="InterPro" id="IPR058513">
    <property type="entry name" value="DUF8200"/>
</dbReference>
<protein>
    <submittedName>
        <fullName evidence="2">Uncharacterized protein</fullName>
    </submittedName>
</protein>
<dbReference type="Pfam" id="PF26624">
    <property type="entry name" value="DUF8200"/>
    <property type="match status" value="1"/>
</dbReference>
<evidence type="ECO:0000313" key="3">
    <source>
        <dbReference type="Proteomes" id="UP000037643"/>
    </source>
</evidence>
<accession>A0A0G3XEC5</accession>
<dbReference type="PATRIC" id="fig|543877.4.peg.2697"/>
<sequence precursor="true">MTFSSPLRSAGAATLAVAISALSLGALVAPAPAHANGAAFYTAELAAPAAERTNIIGGVAWQCQGTNCAAAKSNSRPLVVCQRVARELGEVTGFTAKGKALADKDLARCNGN</sequence>
<gene>
    <name evidence="2" type="ORF">AM2010_2658</name>
</gene>
<dbReference type="OrthoDB" id="7594837at2"/>
<dbReference type="KEGG" id="amx:AM2010_2658"/>
<keyword evidence="3" id="KW-1185">Reference proteome</keyword>
<keyword evidence="1" id="KW-0732">Signal</keyword>
<proteinExistence type="predicted"/>
<dbReference type="NCBIfam" id="NF047636">
    <property type="entry name" value="CC_3452_fam"/>
    <property type="match status" value="1"/>
</dbReference>
<reference evidence="2 3" key="1">
    <citation type="submission" date="2015-06" db="EMBL/GenBank/DDBJ databases">
        <authorList>
            <person name="Kim K.M."/>
        </authorList>
    </citation>
    <scope>NUCLEOTIDE SEQUENCE [LARGE SCALE GENOMIC DNA]</scope>
    <source>
        <strain evidence="2 3">KCTC 22370</strain>
    </source>
</reference>
<dbReference type="InterPro" id="IPR058067">
    <property type="entry name" value="CC_3452-like"/>
</dbReference>
<dbReference type="Proteomes" id="UP000037643">
    <property type="component" value="Chromosome"/>
</dbReference>
<dbReference type="AlphaFoldDB" id="A0A0G3XEC5"/>
<feature type="chain" id="PRO_5002562694" evidence="1">
    <location>
        <begin position="36"/>
        <end position="112"/>
    </location>
</feature>
<evidence type="ECO:0000313" key="2">
    <source>
        <dbReference type="EMBL" id="AKM08713.1"/>
    </source>
</evidence>
<feature type="signal peptide" evidence="1">
    <location>
        <begin position="1"/>
        <end position="35"/>
    </location>
</feature>
<dbReference type="EMBL" id="CP011805">
    <property type="protein sequence ID" value="AKM08713.1"/>
    <property type="molecule type" value="Genomic_DNA"/>
</dbReference>
<dbReference type="RefSeq" id="WP_047807492.1">
    <property type="nucleotide sequence ID" value="NZ_CP011805.1"/>
</dbReference>
<organism evidence="2 3">
    <name type="scientific">Pelagerythrobacter marensis</name>
    <dbReference type="NCBI Taxonomy" id="543877"/>
    <lineage>
        <taxon>Bacteria</taxon>
        <taxon>Pseudomonadati</taxon>
        <taxon>Pseudomonadota</taxon>
        <taxon>Alphaproteobacteria</taxon>
        <taxon>Sphingomonadales</taxon>
        <taxon>Erythrobacteraceae</taxon>
        <taxon>Pelagerythrobacter</taxon>
    </lineage>
</organism>